<dbReference type="InterPro" id="IPR025272">
    <property type="entry name" value="SocA_Panacea"/>
</dbReference>
<proteinExistence type="predicted"/>
<gene>
    <name evidence="2" type="ORF">CQR56_0793</name>
</gene>
<evidence type="ECO:0000259" key="1">
    <source>
        <dbReference type="Pfam" id="PF13274"/>
    </source>
</evidence>
<reference evidence="2 3" key="1">
    <citation type="submission" date="2017-10" db="EMBL/GenBank/DDBJ databases">
        <title>Bifidobacterium genomics.</title>
        <authorList>
            <person name="Lugli G.A."/>
            <person name="Milani C."/>
            <person name="Mancabelli L."/>
        </authorList>
    </citation>
    <scope>NUCLEOTIDE SEQUENCE [LARGE SCALE GENOMIC DNA]</scope>
    <source>
        <strain evidence="2 3">1744B</strain>
    </source>
</reference>
<protein>
    <submittedName>
        <fullName evidence="2">CPW-WPC domain-containing protein</fullName>
    </submittedName>
</protein>
<accession>A0A2N3QX95</accession>
<organism evidence="2 3">
    <name type="scientific">Bifidobacterium pseudolongum subsp. globosum</name>
    <dbReference type="NCBI Taxonomy" id="1690"/>
    <lineage>
        <taxon>Bacteria</taxon>
        <taxon>Bacillati</taxon>
        <taxon>Actinomycetota</taxon>
        <taxon>Actinomycetes</taxon>
        <taxon>Bifidobacteriales</taxon>
        <taxon>Bifidobacteriaceae</taxon>
        <taxon>Bifidobacterium</taxon>
    </lineage>
</organism>
<name>A0A2N3QX95_9BIFI</name>
<dbReference type="EMBL" id="PCHB01000007">
    <property type="protein sequence ID" value="PKU97325.1"/>
    <property type="molecule type" value="Genomic_DNA"/>
</dbReference>
<dbReference type="Pfam" id="PF13274">
    <property type="entry name" value="SocA_Panacea"/>
    <property type="match status" value="1"/>
</dbReference>
<comment type="caution">
    <text evidence="2">The sequence shown here is derived from an EMBL/GenBank/DDBJ whole genome shotgun (WGS) entry which is preliminary data.</text>
</comment>
<dbReference type="RefSeq" id="WP_101393448.1">
    <property type="nucleotide sequence ID" value="NZ_JBKZBJ010000015.1"/>
</dbReference>
<evidence type="ECO:0000313" key="2">
    <source>
        <dbReference type="EMBL" id="PKU97325.1"/>
    </source>
</evidence>
<feature type="domain" description="Antitoxin SocA-like Panacea" evidence="1">
    <location>
        <begin position="23"/>
        <end position="116"/>
    </location>
</feature>
<dbReference type="Proteomes" id="UP000233783">
    <property type="component" value="Unassembled WGS sequence"/>
</dbReference>
<evidence type="ECO:0000313" key="3">
    <source>
        <dbReference type="Proteomes" id="UP000233783"/>
    </source>
</evidence>
<dbReference type="AlphaFoldDB" id="A0A2N3QX95"/>
<sequence length="147" mass="16201">MTTIVDVADYILNKYGTMTTMKLQKLTFYAQAQALAVTGHPLFEEDFEAWKGGPVSRALYAKHRGMFLIHPGELTGTSPQPVAKREEAIIGSACDSLSALTGNQLSRRTHSEKPWQEARGDALPNAASSEVISKESMRRFYADNPIV</sequence>